<evidence type="ECO:0000313" key="6">
    <source>
        <dbReference type="Proteomes" id="UP001419910"/>
    </source>
</evidence>
<evidence type="ECO:0000256" key="3">
    <source>
        <dbReference type="ARBA" id="ARBA00023163"/>
    </source>
</evidence>
<keyword evidence="3" id="KW-0804">Transcription</keyword>
<dbReference type="SUPFAM" id="SSF54909">
    <property type="entry name" value="Dimeric alpha+beta barrel"/>
    <property type="match status" value="1"/>
</dbReference>
<dbReference type="InterPro" id="IPR036388">
    <property type="entry name" value="WH-like_DNA-bd_sf"/>
</dbReference>
<dbReference type="SMART" id="SM00344">
    <property type="entry name" value="HTH_ASNC"/>
    <property type="match status" value="1"/>
</dbReference>
<accession>A0ABU9XWR9</accession>
<sequence length="161" mass="17764">MTTQVNLDEADIRILSALQKDGTLSIAALSEAVNLSHNSCWRRLRRLEDAKVITGRVALLDPGALGLNLTVFVSIRTSEHSEEWLKAFAESATAMPEVVELYRMAGDVDYLMKLKVGSIAAYDAVYKRLIAAVKLTDVSSAFAMEEMKHTTALPLPMPQRK</sequence>
<keyword evidence="1" id="KW-0805">Transcription regulation</keyword>
<dbReference type="InterPro" id="IPR019888">
    <property type="entry name" value="Tscrpt_reg_AsnC-like"/>
</dbReference>
<dbReference type="InterPro" id="IPR019887">
    <property type="entry name" value="Tscrpt_reg_AsnC/Lrp_C"/>
</dbReference>
<comment type="caution">
    <text evidence="5">The sequence shown here is derived from an EMBL/GenBank/DDBJ whole genome shotgun (WGS) entry which is preliminary data.</text>
</comment>
<dbReference type="PRINTS" id="PR00033">
    <property type="entry name" value="HTHASNC"/>
</dbReference>
<feature type="domain" description="HTH asnC-type" evidence="4">
    <location>
        <begin position="7"/>
        <end position="68"/>
    </location>
</feature>
<reference evidence="5 6" key="1">
    <citation type="submission" date="2024-05" db="EMBL/GenBank/DDBJ databases">
        <authorList>
            <person name="Liu Q."/>
            <person name="Xin Y.-H."/>
        </authorList>
    </citation>
    <scope>NUCLEOTIDE SEQUENCE [LARGE SCALE GENOMIC DNA]</scope>
    <source>
        <strain evidence="5 6">CGMCC 1.10181</strain>
    </source>
</reference>
<evidence type="ECO:0000256" key="1">
    <source>
        <dbReference type="ARBA" id="ARBA00023015"/>
    </source>
</evidence>
<gene>
    <name evidence="5" type="ORF">ABC974_00060</name>
</gene>
<dbReference type="PANTHER" id="PTHR30154:SF17">
    <property type="entry name" value="DNA-BINDING TRANSCRIPTIONAL ACTIVATOR DECR"/>
    <property type="match status" value="1"/>
</dbReference>
<dbReference type="Gene3D" id="3.30.70.920">
    <property type="match status" value="1"/>
</dbReference>
<dbReference type="RefSeq" id="WP_343887581.1">
    <property type="nucleotide sequence ID" value="NZ_BAAAEH010000005.1"/>
</dbReference>
<dbReference type="Gene3D" id="1.10.10.10">
    <property type="entry name" value="Winged helix-like DNA-binding domain superfamily/Winged helix DNA-binding domain"/>
    <property type="match status" value="1"/>
</dbReference>
<dbReference type="Proteomes" id="UP001419910">
    <property type="component" value="Unassembled WGS sequence"/>
</dbReference>
<dbReference type="PROSITE" id="PS50956">
    <property type="entry name" value="HTH_ASNC_2"/>
    <property type="match status" value="1"/>
</dbReference>
<proteinExistence type="predicted"/>
<organism evidence="5 6">
    <name type="scientific">Sphingomonas oligophenolica</name>
    <dbReference type="NCBI Taxonomy" id="301154"/>
    <lineage>
        <taxon>Bacteria</taxon>
        <taxon>Pseudomonadati</taxon>
        <taxon>Pseudomonadota</taxon>
        <taxon>Alphaproteobacteria</taxon>
        <taxon>Sphingomonadales</taxon>
        <taxon>Sphingomonadaceae</taxon>
        <taxon>Sphingomonas</taxon>
    </lineage>
</organism>
<dbReference type="InterPro" id="IPR011991">
    <property type="entry name" value="ArsR-like_HTH"/>
</dbReference>
<name>A0ABU9XWR9_9SPHN</name>
<evidence type="ECO:0000256" key="2">
    <source>
        <dbReference type="ARBA" id="ARBA00023125"/>
    </source>
</evidence>
<dbReference type="SUPFAM" id="SSF46785">
    <property type="entry name" value="Winged helix' DNA-binding domain"/>
    <property type="match status" value="1"/>
</dbReference>
<dbReference type="Pfam" id="PF13412">
    <property type="entry name" value="HTH_24"/>
    <property type="match status" value="1"/>
</dbReference>
<protein>
    <submittedName>
        <fullName evidence="5">Lrp/AsnC family transcriptional regulator</fullName>
    </submittedName>
</protein>
<keyword evidence="6" id="KW-1185">Reference proteome</keyword>
<dbReference type="Pfam" id="PF01037">
    <property type="entry name" value="AsnC_trans_reg"/>
    <property type="match status" value="1"/>
</dbReference>
<dbReference type="InterPro" id="IPR000485">
    <property type="entry name" value="AsnC-type_HTH_dom"/>
</dbReference>
<dbReference type="EMBL" id="JBDIME010000001">
    <property type="protein sequence ID" value="MEN2788008.1"/>
    <property type="molecule type" value="Genomic_DNA"/>
</dbReference>
<evidence type="ECO:0000313" key="5">
    <source>
        <dbReference type="EMBL" id="MEN2788008.1"/>
    </source>
</evidence>
<dbReference type="PANTHER" id="PTHR30154">
    <property type="entry name" value="LEUCINE-RESPONSIVE REGULATORY PROTEIN"/>
    <property type="match status" value="1"/>
</dbReference>
<keyword evidence="2" id="KW-0238">DNA-binding</keyword>
<evidence type="ECO:0000259" key="4">
    <source>
        <dbReference type="PROSITE" id="PS50956"/>
    </source>
</evidence>
<dbReference type="InterPro" id="IPR036390">
    <property type="entry name" value="WH_DNA-bd_sf"/>
</dbReference>
<dbReference type="InterPro" id="IPR011008">
    <property type="entry name" value="Dimeric_a/b-barrel"/>
</dbReference>
<dbReference type="CDD" id="cd00090">
    <property type="entry name" value="HTH_ARSR"/>
    <property type="match status" value="1"/>
</dbReference>